<organism evidence="1 2">
    <name type="scientific">Plasmodium malariae</name>
    <dbReference type="NCBI Taxonomy" id="5858"/>
    <lineage>
        <taxon>Eukaryota</taxon>
        <taxon>Sar</taxon>
        <taxon>Alveolata</taxon>
        <taxon>Apicomplexa</taxon>
        <taxon>Aconoidasida</taxon>
        <taxon>Haemosporida</taxon>
        <taxon>Plasmodiidae</taxon>
        <taxon>Plasmodium</taxon>
        <taxon>Plasmodium (Plasmodium)</taxon>
    </lineage>
</organism>
<dbReference type="Proteomes" id="UP000078597">
    <property type="component" value="Unassembled WGS sequence"/>
</dbReference>
<sequence length="415" mass="49131">MSYSPNHIPSHETNYSKRDRRVKFVETFNLCYCAHDTSHIKENANKSSIKNIGSDLIHNLCYNVGNIESKDDNNFKREIEQFQNFLYYSDNKYSFLSKKEPYEHDYILDSVVKDNFYEKREYDTFSNFSTIPKHSKICQLLNNKKIERENFSRQREKVRIKNTLLKNELENNLCSFNKHLLKYCTYQSDSKVKQQKKNKNSSSQSIKKILYGSKQNLHHPEDSKIDLFLNSCNKISSDEKRKILKNLNLNYAKNERKRNVSAPFISNNLKRCEKICPFDKEVTICARENAENNGTKKEGAGCRLNNVLHNKNINILSYDDIDLYRIKRKIKQGYIYLNNEGLMHNYSDNITPYTKYVKDRKLVQKKFTFNREKTIVKRDYNKKHIFHRINNKKASDVGTPTCSLLYSFPNESNLQ</sequence>
<name>A0A1A8WK05_PLAMA</name>
<evidence type="ECO:0000313" key="2">
    <source>
        <dbReference type="Proteomes" id="UP000078597"/>
    </source>
</evidence>
<accession>A0A1A8WK05</accession>
<dbReference type="VEuPathDB" id="PlasmoDB:PmUG01_12055100"/>
<proteinExistence type="predicted"/>
<evidence type="ECO:0000313" key="1">
    <source>
        <dbReference type="EMBL" id="SBS92465.1"/>
    </source>
</evidence>
<gene>
    <name evidence="1" type="ORF">PMALA_036250</name>
</gene>
<protein>
    <submittedName>
        <fullName evidence="1">Uncharacterized protein</fullName>
    </submittedName>
</protein>
<feature type="non-terminal residue" evidence="1">
    <location>
        <position position="415"/>
    </location>
</feature>
<dbReference type="AlphaFoldDB" id="A0A1A8WK05"/>
<reference evidence="2" key="1">
    <citation type="submission" date="2016-05" db="EMBL/GenBank/DDBJ databases">
        <authorList>
            <person name="Naeem Raeece"/>
        </authorList>
    </citation>
    <scope>NUCLEOTIDE SEQUENCE [LARGE SCALE GENOMIC DNA]</scope>
</reference>
<dbReference type="EMBL" id="FLQW01002131">
    <property type="protein sequence ID" value="SBS92465.1"/>
    <property type="molecule type" value="Genomic_DNA"/>
</dbReference>